<dbReference type="Gene3D" id="3.90.190.10">
    <property type="entry name" value="Protein tyrosine phosphatase superfamily"/>
    <property type="match status" value="1"/>
</dbReference>
<feature type="domain" description="Fibronectin type-III" evidence="15">
    <location>
        <begin position="146"/>
        <end position="235"/>
    </location>
</feature>
<feature type="signal peptide" evidence="12">
    <location>
        <begin position="1"/>
        <end position="27"/>
    </location>
</feature>
<evidence type="ECO:0000256" key="5">
    <source>
        <dbReference type="ARBA" id="ARBA00022801"/>
    </source>
</evidence>
<dbReference type="InterPro" id="IPR036116">
    <property type="entry name" value="FN3_sf"/>
</dbReference>
<evidence type="ECO:0000256" key="11">
    <source>
        <dbReference type="SAM" id="Phobius"/>
    </source>
</evidence>
<dbReference type="InterPro" id="IPR016130">
    <property type="entry name" value="Tyr_Pase_AS"/>
</dbReference>
<feature type="domain" description="Tyrosine specific protein phosphatases" evidence="14">
    <location>
        <begin position="910"/>
        <end position="983"/>
    </location>
</feature>
<feature type="transmembrane region" description="Helical" evidence="11">
    <location>
        <begin position="665"/>
        <end position="687"/>
    </location>
</feature>
<evidence type="ECO:0000256" key="9">
    <source>
        <dbReference type="ARBA" id="ARBA00023180"/>
    </source>
</evidence>
<dbReference type="InterPro" id="IPR029021">
    <property type="entry name" value="Prot-tyrosine_phosphatase-like"/>
</dbReference>
<dbReference type="InterPro" id="IPR000242">
    <property type="entry name" value="PTP_cat"/>
</dbReference>
<feature type="domain" description="Fibronectin type-III" evidence="15">
    <location>
        <begin position="324"/>
        <end position="413"/>
    </location>
</feature>
<dbReference type="Pfam" id="PF00102">
    <property type="entry name" value="Y_phosphatase"/>
    <property type="match status" value="1"/>
</dbReference>
<dbReference type="Pfam" id="PF00041">
    <property type="entry name" value="fn3"/>
    <property type="match status" value="6"/>
</dbReference>
<dbReference type="SMART" id="SM00060">
    <property type="entry name" value="FN3"/>
    <property type="match status" value="6"/>
</dbReference>
<dbReference type="GO" id="GO:0016020">
    <property type="term" value="C:membrane"/>
    <property type="evidence" value="ECO:0007669"/>
    <property type="project" value="UniProtKB-SubCell"/>
</dbReference>
<dbReference type="PANTHER" id="PTHR46957">
    <property type="entry name" value="CYTOKINE RECEPTOR"/>
    <property type="match status" value="1"/>
</dbReference>
<keyword evidence="5" id="KW-0378">Hydrolase</keyword>
<dbReference type="OrthoDB" id="8609993at2759"/>
<evidence type="ECO:0000256" key="1">
    <source>
        <dbReference type="ARBA" id="ARBA00004479"/>
    </source>
</evidence>
<evidence type="ECO:0000256" key="10">
    <source>
        <dbReference type="ARBA" id="ARBA00051722"/>
    </source>
</evidence>
<accession>A0A9D3TEF8</accession>
<dbReference type="InterPro" id="IPR000387">
    <property type="entry name" value="Tyr_Pase_dom"/>
</dbReference>
<feature type="domain" description="Fibronectin type-III" evidence="15">
    <location>
        <begin position="54"/>
        <end position="145"/>
    </location>
</feature>
<dbReference type="InterPro" id="IPR050713">
    <property type="entry name" value="RTP_Phos/Ushers"/>
</dbReference>
<evidence type="ECO:0000256" key="12">
    <source>
        <dbReference type="SAM" id="SignalP"/>
    </source>
</evidence>
<dbReference type="EC" id="3.1.3.48" evidence="2"/>
<feature type="domain" description="Tyrosine-protein phosphatase" evidence="13">
    <location>
        <begin position="732"/>
        <end position="992"/>
    </location>
</feature>
<keyword evidence="6" id="KW-0904">Protein phosphatase</keyword>
<dbReference type="InterPro" id="IPR003595">
    <property type="entry name" value="Tyr_Pase_cat"/>
</dbReference>
<dbReference type="PRINTS" id="PR00700">
    <property type="entry name" value="PRTYPHPHTASE"/>
</dbReference>
<feature type="domain" description="Fibronectin type-III" evidence="15">
    <location>
        <begin position="236"/>
        <end position="323"/>
    </location>
</feature>
<dbReference type="SMART" id="SM00404">
    <property type="entry name" value="PTPc_motif"/>
    <property type="match status" value="1"/>
</dbReference>
<comment type="catalytic activity">
    <reaction evidence="10">
        <text>O-phospho-L-tyrosyl-[protein] + H2O = L-tyrosyl-[protein] + phosphate</text>
        <dbReference type="Rhea" id="RHEA:10684"/>
        <dbReference type="Rhea" id="RHEA-COMP:10136"/>
        <dbReference type="Rhea" id="RHEA-COMP:20101"/>
        <dbReference type="ChEBI" id="CHEBI:15377"/>
        <dbReference type="ChEBI" id="CHEBI:43474"/>
        <dbReference type="ChEBI" id="CHEBI:46858"/>
        <dbReference type="ChEBI" id="CHEBI:61978"/>
        <dbReference type="EC" id="3.1.3.48"/>
    </reaction>
</comment>
<dbReference type="PROSITE" id="PS50056">
    <property type="entry name" value="TYR_PHOSPHATASE_2"/>
    <property type="match status" value="1"/>
</dbReference>
<dbReference type="PROSITE" id="PS50055">
    <property type="entry name" value="TYR_PHOSPHATASE_PTP"/>
    <property type="match status" value="1"/>
</dbReference>
<protein>
    <recommendedName>
        <fullName evidence="2">protein-tyrosine-phosphatase</fullName>
        <ecNumber evidence="2">3.1.3.48</ecNumber>
    </recommendedName>
</protein>
<comment type="caution">
    <text evidence="16">The sequence shown here is derived from an EMBL/GenBank/DDBJ whole genome shotgun (WGS) entry which is preliminary data.</text>
</comment>
<dbReference type="PROSITE" id="PS50853">
    <property type="entry name" value="FN3"/>
    <property type="match status" value="6"/>
</dbReference>
<dbReference type="EMBL" id="JAFDVH010000001">
    <property type="protein sequence ID" value="KAG7492102.1"/>
    <property type="molecule type" value="Genomic_DNA"/>
</dbReference>
<evidence type="ECO:0000313" key="17">
    <source>
        <dbReference type="Proteomes" id="UP001046870"/>
    </source>
</evidence>
<feature type="domain" description="Fibronectin type-III" evidence="15">
    <location>
        <begin position="414"/>
        <end position="505"/>
    </location>
</feature>
<keyword evidence="8 11" id="KW-0472">Membrane</keyword>
<dbReference type="InterPro" id="IPR003961">
    <property type="entry name" value="FN3_dom"/>
</dbReference>
<keyword evidence="9" id="KW-0325">Glycoprotein</keyword>
<evidence type="ECO:0000256" key="3">
    <source>
        <dbReference type="ARBA" id="ARBA00022692"/>
    </source>
</evidence>
<keyword evidence="17" id="KW-1185">Reference proteome</keyword>
<evidence type="ECO:0000259" key="14">
    <source>
        <dbReference type="PROSITE" id="PS50056"/>
    </source>
</evidence>
<reference evidence="16" key="1">
    <citation type="submission" date="2021-01" db="EMBL/GenBank/DDBJ databases">
        <authorList>
            <person name="Zahm M."/>
            <person name="Roques C."/>
            <person name="Cabau C."/>
            <person name="Klopp C."/>
            <person name="Donnadieu C."/>
            <person name="Jouanno E."/>
            <person name="Lampietro C."/>
            <person name="Louis A."/>
            <person name="Herpin A."/>
            <person name="Echchiki A."/>
            <person name="Berthelot C."/>
            <person name="Parey E."/>
            <person name="Roest-Crollius H."/>
            <person name="Braasch I."/>
            <person name="Postlethwait J."/>
            <person name="Bobe J."/>
            <person name="Montfort J."/>
            <person name="Bouchez O."/>
            <person name="Begum T."/>
            <person name="Mejri S."/>
            <person name="Adams A."/>
            <person name="Chen W.-J."/>
            <person name="Guiguen Y."/>
        </authorList>
    </citation>
    <scope>NUCLEOTIDE SEQUENCE</scope>
    <source>
        <strain evidence="16">YG-15Mar2019-1</strain>
        <tissue evidence="16">Brain</tissue>
    </source>
</reference>
<dbReference type="GO" id="GO:0004725">
    <property type="term" value="F:protein tyrosine phosphatase activity"/>
    <property type="evidence" value="ECO:0007669"/>
    <property type="project" value="UniProtKB-EC"/>
</dbReference>
<dbReference type="PANTHER" id="PTHR46957:SF10">
    <property type="entry name" value="PROTEIN TYROSINE PHOSPHATASE, RECEPTOR TYPE, H"/>
    <property type="match status" value="1"/>
</dbReference>
<dbReference type="FunFam" id="3.90.190.10:FF:000009">
    <property type="entry name" value="Receptor-type tyrosine-protein phosphatase beta"/>
    <property type="match status" value="1"/>
</dbReference>
<keyword evidence="3 11" id="KW-0812">Transmembrane</keyword>
<evidence type="ECO:0000256" key="4">
    <source>
        <dbReference type="ARBA" id="ARBA00022729"/>
    </source>
</evidence>
<dbReference type="Proteomes" id="UP001046870">
    <property type="component" value="Chromosome 1"/>
</dbReference>
<evidence type="ECO:0000256" key="6">
    <source>
        <dbReference type="ARBA" id="ARBA00022912"/>
    </source>
</evidence>
<feature type="domain" description="Fibronectin type-III" evidence="15">
    <location>
        <begin position="580"/>
        <end position="664"/>
    </location>
</feature>
<keyword evidence="4 12" id="KW-0732">Signal</keyword>
<evidence type="ECO:0000256" key="7">
    <source>
        <dbReference type="ARBA" id="ARBA00022989"/>
    </source>
</evidence>
<dbReference type="SMART" id="SM00194">
    <property type="entry name" value="PTPc"/>
    <property type="match status" value="1"/>
</dbReference>
<sequence>MYFVKSELTTMGTTCFLLCLSVAQVWCTATTNTPSTQISTTPIRTTPAPTIPTPPLNVKNVNVLSRTETAITLQWERVSNDPIYNYTLKYRNGTVISSITGQGNGSINYIVSQLSPGTKYNFTLFTVSGNLMSSGYNFSEVTTPRSVENVKVVNRTETAITLQWERVPNKPIYNYTLYYRNGTEISSITGQGAGTVNYTVSQLSPGSKYDFTLLTVFEGVESSGYDFSQVTTPRSVENVKVVNRTETAITLQWERVPNKPIYNYTLYYRNGTEISSITGQGAGTVNYTVSQLSPGSKYDFTLLTVFEGVESSGYDFSQVTTPRSVENVKVVNRTETAITLQWERVPNKPIYNYTLYYRNGTEISSITGQGAGTVNYTVSQLSPGSKYDFTLLTVFEGVESSGYDFSQVTTPRSVENVDVLSRTETAITLQWERVPNKPIYNYTLYYRNGTEIGSITRQEAGLVHYTVSQLSPGTKYDFTLFTVFESVQSSGHNFSQVTTINCANSKWIITNTTVEAEIHGAFSTATATNGTKVVDGTVDSGKVLFTGLYPGSSYNVSLFLLLNSRNFTQCGHTLTLVPPLVTGLQCGYASGGYSLSLSWAAPQGVWTQVEIHVSGQSHNVTGTQTHTIIDGLQPAHTYHLTVNSVSGNQRSGPVEKSCLTDPKGVIAGSVMAVLLLAFVAFLVVFILRRKPELLSPKLFVESKISSDNFKPVPAGKFEAHFNEMSCDQNRGFGEEYEDLSTVGSEQTCKAAVIPQNTAKNRFTNVLPYDWSRVKLSIINDDHTSDYINANYMPGYGNNARQYIAAQGPLPSTVNDFWRMIWEQRVQGVVMLTNCTEGGRVKCEQYWPLDYSPCTYGDVSVRIIFEQPESNWTLREFEVTDRAASEVRLVKHFHFTAWPDHGVPDGTSALIQFRGLVRNHIESCGSVGPTVVHCSAGVGRTGTLIALDVTLQQLEKERAVGLAAFVHKMRLNRPLMVQTESQYVFLHHCIMDSLKPKQKIPEQPLYENVDMIYVNAMALKEFQAENGQT</sequence>
<dbReference type="InterPro" id="IPR013783">
    <property type="entry name" value="Ig-like_fold"/>
</dbReference>
<keyword evidence="7 11" id="KW-1133">Transmembrane helix</keyword>
<organism evidence="16 17">
    <name type="scientific">Megalops atlanticus</name>
    <name type="common">Tarpon</name>
    <name type="synonym">Clupea gigantea</name>
    <dbReference type="NCBI Taxonomy" id="7932"/>
    <lineage>
        <taxon>Eukaryota</taxon>
        <taxon>Metazoa</taxon>
        <taxon>Chordata</taxon>
        <taxon>Craniata</taxon>
        <taxon>Vertebrata</taxon>
        <taxon>Euteleostomi</taxon>
        <taxon>Actinopterygii</taxon>
        <taxon>Neopterygii</taxon>
        <taxon>Teleostei</taxon>
        <taxon>Elopiformes</taxon>
        <taxon>Megalopidae</taxon>
        <taxon>Megalops</taxon>
    </lineage>
</organism>
<evidence type="ECO:0000256" key="2">
    <source>
        <dbReference type="ARBA" id="ARBA00013064"/>
    </source>
</evidence>
<proteinExistence type="predicted"/>
<gene>
    <name evidence="16" type="ORF">MATL_G00011070</name>
</gene>
<feature type="chain" id="PRO_5038846914" description="protein-tyrosine-phosphatase" evidence="12">
    <location>
        <begin position="28"/>
        <end position="1028"/>
    </location>
</feature>
<dbReference type="AlphaFoldDB" id="A0A9D3TEF8"/>
<dbReference type="SUPFAM" id="SSF49265">
    <property type="entry name" value="Fibronectin type III"/>
    <property type="match status" value="4"/>
</dbReference>
<evidence type="ECO:0000313" key="16">
    <source>
        <dbReference type="EMBL" id="KAG7492102.1"/>
    </source>
</evidence>
<evidence type="ECO:0000256" key="8">
    <source>
        <dbReference type="ARBA" id="ARBA00023136"/>
    </source>
</evidence>
<evidence type="ECO:0000259" key="15">
    <source>
        <dbReference type="PROSITE" id="PS50853"/>
    </source>
</evidence>
<evidence type="ECO:0000259" key="13">
    <source>
        <dbReference type="PROSITE" id="PS50055"/>
    </source>
</evidence>
<dbReference type="GO" id="GO:0043235">
    <property type="term" value="C:receptor complex"/>
    <property type="evidence" value="ECO:0007669"/>
    <property type="project" value="TreeGrafter"/>
</dbReference>
<dbReference type="Gene3D" id="2.60.40.10">
    <property type="entry name" value="Immunoglobulins"/>
    <property type="match status" value="6"/>
</dbReference>
<dbReference type="CDD" id="cd00063">
    <property type="entry name" value="FN3"/>
    <property type="match status" value="6"/>
</dbReference>
<name>A0A9D3TEF8_MEGAT</name>
<dbReference type="SUPFAM" id="SSF52799">
    <property type="entry name" value="(Phosphotyrosine protein) phosphatases II"/>
    <property type="match status" value="1"/>
</dbReference>
<dbReference type="PROSITE" id="PS00383">
    <property type="entry name" value="TYR_PHOSPHATASE_1"/>
    <property type="match status" value="1"/>
</dbReference>
<comment type="subcellular location">
    <subcellularLocation>
        <location evidence="1">Membrane</location>
        <topology evidence="1">Single-pass type I membrane protein</topology>
    </subcellularLocation>
</comment>